<evidence type="ECO:0000313" key="8">
    <source>
        <dbReference type="Proteomes" id="UP001207588"/>
    </source>
</evidence>
<dbReference type="PIRSF" id="PIRSF003073">
    <property type="entry name" value="DNAC_TnpB_IstB"/>
    <property type="match status" value="1"/>
</dbReference>
<accession>A0AAW5RY33</accession>
<proteinExistence type="inferred from homology"/>
<evidence type="ECO:0000313" key="7">
    <source>
        <dbReference type="Proteomes" id="UP000192293"/>
    </source>
</evidence>
<dbReference type="Proteomes" id="UP000192293">
    <property type="component" value="Unassembled WGS sequence"/>
</dbReference>
<dbReference type="SUPFAM" id="SSF52540">
    <property type="entry name" value="P-loop containing nucleoside triphosphate hydrolases"/>
    <property type="match status" value="1"/>
</dbReference>
<dbReference type="AlphaFoldDB" id="A0AAW5RY33"/>
<dbReference type="GO" id="GO:0005524">
    <property type="term" value="F:ATP binding"/>
    <property type="evidence" value="ECO:0007669"/>
    <property type="project" value="UniProtKB-KW"/>
</dbReference>
<keyword evidence="2" id="KW-0547">Nucleotide-binding</keyword>
<dbReference type="InterPro" id="IPR028350">
    <property type="entry name" value="DNAC/IstB-like"/>
</dbReference>
<keyword evidence="3 5" id="KW-0067">ATP-binding</keyword>
<keyword evidence="7" id="KW-1185">Reference proteome</keyword>
<dbReference type="Proteomes" id="UP001207588">
    <property type="component" value="Unassembled WGS sequence"/>
</dbReference>
<organism evidence="5 8">
    <name type="scientific">Mycobacterium bouchedurhonense</name>
    <dbReference type="NCBI Taxonomy" id="701041"/>
    <lineage>
        <taxon>Bacteria</taxon>
        <taxon>Bacillati</taxon>
        <taxon>Actinomycetota</taxon>
        <taxon>Actinomycetes</taxon>
        <taxon>Mycobacteriales</taxon>
        <taxon>Mycobacteriaceae</taxon>
        <taxon>Mycobacterium</taxon>
        <taxon>Mycobacterium avium complex (MAC)</taxon>
    </lineage>
</organism>
<dbReference type="InterPro" id="IPR020591">
    <property type="entry name" value="Chromosome_initiator_DnaA-like"/>
</dbReference>
<evidence type="ECO:0000256" key="3">
    <source>
        <dbReference type="ARBA" id="ARBA00022840"/>
    </source>
</evidence>
<dbReference type="GO" id="GO:0006260">
    <property type="term" value="P:DNA replication"/>
    <property type="evidence" value="ECO:0007669"/>
    <property type="project" value="TreeGrafter"/>
</dbReference>
<gene>
    <name evidence="6" type="ORF">BST19_20985</name>
    <name evidence="5" type="ORF">H7I91_01990</name>
</gene>
<evidence type="ECO:0000256" key="2">
    <source>
        <dbReference type="ARBA" id="ARBA00022741"/>
    </source>
</evidence>
<dbReference type="NCBIfam" id="NF038214">
    <property type="entry name" value="IS21_help_AAA"/>
    <property type="match status" value="1"/>
</dbReference>
<dbReference type="PRINTS" id="PR00051">
    <property type="entry name" value="DNAA"/>
</dbReference>
<dbReference type="InterPro" id="IPR027417">
    <property type="entry name" value="P-loop_NTPase"/>
</dbReference>
<name>A0AAW5RY33_MYCBC</name>
<dbReference type="SMART" id="SM00382">
    <property type="entry name" value="AAA"/>
    <property type="match status" value="1"/>
</dbReference>
<reference evidence="5" key="2">
    <citation type="submission" date="2020-07" db="EMBL/GenBank/DDBJ databases">
        <authorList>
            <person name="Pettersson B.M.F."/>
            <person name="Behra P.R.K."/>
            <person name="Ramesh M."/>
            <person name="Das S."/>
            <person name="Dasgupta S."/>
            <person name="Kirsebom L.A."/>
        </authorList>
    </citation>
    <scope>NUCLEOTIDE SEQUENCE</scope>
    <source>
        <strain evidence="5">DSM 45439</strain>
    </source>
</reference>
<dbReference type="CDD" id="cd00009">
    <property type="entry name" value="AAA"/>
    <property type="match status" value="1"/>
</dbReference>
<sequence length="267" mass="29527">MSTARRNVTEQAALAAIEQGCRMLRLPTIRDRFAEIAAAAEREQQSYLGFLSELVIAECDERDRRRAARRVHDAGFSRPKRLEEFSFEANPAINPAVIGTLGSLAWVKAGEPLCLIGDSGTGKSHLLIGLGTLAAESGYRVRYILASKLVNELVEAADDAQLSKLISRYGRVDLLLIDELGYLQLDRRGAELLFQVLTEREERSAVAIASNEPFSSWTKTFTDPRLCAAIVDRLTFAGQIIETGTTSYRLAHARKRRTRTATEPTSS</sequence>
<dbReference type="InterPro" id="IPR047661">
    <property type="entry name" value="IstB"/>
</dbReference>
<evidence type="ECO:0000256" key="1">
    <source>
        <dbReference type="ARBA" id="ARBA00008059"/>
    </source>
</evidence>
<evidence type="ECO:0000259" key="4">
    <source>
        <dbReference type="SMART" id="SM00382"/>
    </source>
</evidence>
<evidence type="ECO:0000313" key="5">
    <source>
        <dbReference type="EMBL" id="MCV6988084.1"/>
    </source>
</evidence>
<dbReference type="PANTHER" id="PTHR30050">
    <property type="entry name" value="CHROMOSOMAL REPLICATION INITIATOR PROTEIN DNAA"/>
    <property type="match status" value="1"/>
</dbReference>
<dbReference type="EMBL" id="JACKTG010000009">
    <property type="protein sequence ID" value="MCV6988084.1"/>
    <property type="molecule type" value="Genomic_DNA"/>
</dbReference>
<comment type="similarity">
    <text evidence="1">Belongs to the IS21/IS1162 putative ATP-binding protein family.</text>
</comment>
<dbReference type="Gene3D" id="3.40.50.300">
    <property type="entry name" value="P-loop containing nucleotide triphosphate hydrolases"/>
    <property type="match status" value="1"/>
</dbReference>
<evidence type="ECO:0000313" key="6">
    <source>
        <dbReference type="EMBL" id="ORA44786.1"/>
    </source>
</evidence>
<dbReference type="InterPro" id="IPR002611">
    <property type="entry name" value="IstB_ATP-bd"/>
</dbReference>
<feature type="domain" description="AAA+ ATPase" evidence="4">
    <location>
        <begin position="109"/>
        <end position="242"/>
    </location>
</feature>
<protein>
    <submittedName>
        <fullName evidence="6">AAA family ATPase</fullName>
    </submittedName>
    <submittedName>
        <fullName evidence="5">ATP-binding protein</fullName>
    </submittedName>
</protein>
<reference evidence="6 7" key="1">
    <citation type="submission" date="2017-02" db="EMBL/GenBank/DDBJ databases">
        <title>The new phylogeny of genus Mycobacterium.</title>
        <authorList>
            <person name="Tortoli E."/>
            <person name="Trovato A."/>
            <person name="Cirillo D.M."/>
        </authorList>
    </citation>
    <scope>NUCLEOTIDE SEQUENCE [LARGE SCALE GENOMIC DNA]</scope>
    <source>
        <strain evidence="6 7">DSM 45439</strain>
    </source>
</reference>
<dbReference type="Pfam" id="PF01695">
    <property type="entry name" value="IstB_IS21"/>
    <property type="match status" value="1"/>
</dbReference>
<dbReference type="EMBL" id="MVHL01000041">
    <property type="protein sequence ID" value="ORA44786.1"/>
    <property type="molecule type" value="Genomic_DNA"/>
</dbReference>
<dbReference type="InterPro" id="IPR003593">
    <property type="entry name" value="AAA+_ATPase"/>
</dbReference>
<dbReference type="PANTHER" id="PTHR30050:SF4">
    <property type="entry name" value="ATP-BINDING PROTEIN RV3427C IN INSERTION SEQUENCE-RELATED"/>
    <property type="match status" value="1"/>
</dbReference>
<comment type="caution">
    <text evidence="5">The sequence shown here is derived from an EMBL/GenBank/DDBJ whole genome shotgun (WGS) entry which is preliminary data.</text>
</comment>
<dbReference type="RefSeq" id="WP_083071588.1">
    <property type="nucleotide sequence ID" value="NZ_JACKTG010000009.1"/>
</dbReference>
<reference evidence="5" key="3">
    <citation type="journal article" date="2022" name="BMC Genomics">
        <title>Comparative genome analysis of mycobacteria focusing on tRNA and non-coding RNA.</title>
        <authorList>
            <person name="Behra P.R.K."/>
            <person name="Pettersson B.M.F."/>
            <person name="Ramesh M."/>
            <person name="Das S."/>
            <person name="Dasgupta S."/>
            <person name="Kirsebom L.A."/>
        </authorList>
    </citation>
    <scope>NUCLEOTIDE SEQUENCE</scope>
    <source>
        <strain evidence="5">DSM 45439</strain>
    </source>
</reference>